<dbReference type="EMBL" id="JARBHB010000013">
    <property type="protein sequence ID" value="KAJ8870255.1"/>
    <property type="molecule type" value="Genomic_DNA"/>
</dbReference>
<evidence type="ECO:0000313" key="1">
    <source>
        <dbReference type="EMBL" id="KAJ8870255.1"/>
    </source>
</evidence>
<protein>
    <submittedName>
        <fullName evidence="1">Uncharacterized protein</fullName>
    </submittedName>
</protein>
<organism evidence="1 2">
    <name type="scientific">Dryococelus australis</name>
    <dbReference type="NCBI Taxonomy" id="614101"/>
    <lineage>
        <taxon>Eukaryota</taxon>
        <taxon>Metazoa</taxon>
        <taxon>Ecdysozoa</taxon>
        <taxon>Arthropoda</taxon>
        <taxon>Hexapoda</taxon>
        <taxon>Insecta</taxon>
        <taxon>Pterygota</taxon>
        <taxon>Neoptera</taxon>
        <taxon>Polyneoptera</taxon>
        <taxon>Phasmatodea</taxon>
        <taxon>Verophasmatodea</taxon>
        <taxon>Anareolatae</taxon>
        <taxon>Phasmatidae</taxon>
        <taxon>Eurycanthinae</taxon>
        <taxon>Dryococelus</taxon>
    </lineage>
</organism>
<dbReference type="Proteomes" id="UP001159363">
    <property type="component" value="Chromosome 12"/>
</dbReference>
<comment type="caution">
    <text evidence="1">The sequence shown here is derived from an EMBL/GenBank/DDBJ whole genome shotgun (WGS) entry which is preliminary data.</text>
</comment>
<gene>
    <name evidence="1" type="ORF">PR048_029276</name>
</gene>
<sequence length="237" mass="27357">MRIKLKNTGLTSDRFGLSDRATAAIASSVLQDFGIETNDDHTHVSDKNKLRREKSIHRSELQIQNKDKRNPLQGLYFYGRKDNSLVIEKVNSKQFRRTIKEEHYTILQESGSVYVGHIFLHELDIIRCDGTVTNKGWNTSDICTIEEQVKRPLQWGVCLLHFNELPFRHLFQTLDAKINSTCWTKSDSCPEDISVCESGPLSHSRWLTTANRVLRLYLSIENPTDEHRILVSFILKS</sequence>
<accession>A0ABQ9GCW0</accession>
<dbReference type="PANTHER" id="PTHR46409">
    <property type="entry name" value="HTH PSQ-TYPE DOMAIN-CONTAINING PROTEIN"/>
    <property type="match status" value="1"/>
</dbReference>
<dbReference type="PANTHER" id="PTHR46409:SF1">
    <property type="entry name" value="HTH PSQ-TYPE DOMAIN-CONTAINING PROTEIN"/>
    <property type="match status" value="1"/>
</dbReference>
<name>A0ABQ9GCW0_9NEOP</name>
<reference evidence="1 2" key="1">
    <citation type="submission" date="2023-02" db="EMBL/GenBank/DDBJ databases">
        <title>LHISI_Scaffold_Assembly.</title>
        <authorList>
            <person name="Stuart O.P."/>
            <person name="Cleave R."/>
            <person name="Magrath M.J.L."/>
            <person name="Mikheyev A.S."/>
        </authorList>
    </citation>
    <scope>NUCLEOTIDE SEQUENCE [LARGE SCALE GENOMIC DNA]</scope>
    <source>
        <strain evidence="1">Daus_M_001</strain>
        <tissue evidence="1">Leg muscle</tissue>
    </source>
</reference>
<evidence type="ECO:0000313" key="2">
    <source>
        <dbReference type="Proteomes" id="UP001159363"/>
    </source>
</evidence>
<proteinExistence type="predicted"/>
<keyword evidence="2" id="KW-1185">Reference proteome</keyword>